<dbReference type="EMBL" id="JAALLT010000003">
    <property type="protein sequence ID" value="NGP76850.1"/>
    <property type="molecule type" value="Genomic_DNA"/>
</dbReference>
<dbReference type="AlphaFoldDB" id="A0A6M1SV58"/>
<evidence type="ECO:0000256" key="1">
    <source>
        <dbReference type="SAM" id="Phobius"/>
    </source>
</evidence>
<name>A0A6M1SV58_9BACT</name>
<feature type="transmembrane region" description="Helical" evidence="1">
    <location>
        <begin position="12"/>
        <end position="30"/>
    </location>
</feature>
<dbReference type="RefSeq" id="WP_165141653.1">
    <property type="nucleotide sequence ID" value="NZ_JAALLT010000003.1"/>
</dbReference>
<keyword evidence="1" id="KW-0812">Transmembrane</keyword>
<reference evidence="2 3" key="1">
    <citation type="submission" date="2020-02" db="EMBL/GenBank/DDBJ databases">
        <title>Balneolaceae bacterium YR4-1, complete genome.</title>
        <authorList>
            <person name="Li Y."/>
            <person name="Wu S."/>
        </authorList>
    </citation>
    <scope>NUCLEOTIDE SEQUENCE [LARGE SCALE GENOMIC DNA]</scope>
    <source>
        <strain evidence="2 3">YR4-1</strain>
    </source>
</reference>
<accession>A0A6M1SV58</accession>
<keyword evidence="3" id="KW-1185">Reference proteome</keyword>
<gene>
    <name evidence="2" type="ORF">G3570_09415</name>
</gene>
<keyword evidence="1" id="KW-0472">Membrane</keyword>
<evidence type="ECO:0000313" key="2">
    <source>
        <dbReference type="EMBL" id="NGP76850.1"/>
    </source>
</evidence>
<evidence type="ECO:0000313" key="3">
    <source>
        <dbReference type="Proteomes" id="UP000473278"/>
    </source>
</evidence>
<feature type="transmembrane region" description="Helical" evidence="1">
    <location>
        <begin position="36"/>
        <end position="55"/>
    </location>
</feature>
<keyword evidence="1" id="KW-1133">Transmembrane helix</keyword>
<comment type="caution">
    <text evidence="2">The sequence shown here is derived from an EMBL/GenBank/DDBJ whole genome shotgun (WGS) entry which is preliminary data.</text>
</comment>
<sequence length="178" mass="19865">MKELLVKYNFRVILGLTVLVALILLIIGITEGITSQTLLIASLILGTLLISSQILRHSIISNSIPKLDVSIKKAEEIEVENNAVTFVSLELGVKNEGMGVALIRDYKFESELLSDVKDRYFEKVRDSERGQISKPGVSNKNTPTQISYGESDIVRIAINGFEYFGSYKILWLQIYPGN</sequence>
<protein>
    <submittedName>
        <fullName evidence="2">Uncharacterized protein</fullName>
    </submittedName>
</protein>
<proteinExistence type="predicted"/>
<dbReference type="Proteomes" id="UP000473278">
    <property type="component" value="Unassembled WGS sequence"/>
</dbReference>
<organism evidence="2 3">
    <name type="scientific">Halalkalibaculum roseum</name>
    <dbReference type="NCBI Taxonomy" id="2709311"/>
    <lineage>
        <taxon>Bacteria</taxon>
        <taxon>Pseudomonadati</taxon>
        <taxon>Balneolota</taxon>
        <taxon>Balneolia</taxon>
        <taxon>Balneolales</taxon>
        <taxon>Balneolaceae</taxon>
        <taxon>Halalkalibaculum</taxon>
    </lineage>
</organism>